<comment type="subcellular location">
    <subcellularLocation>
        <location evidence="1">Endoplasmic reticulum membrane</location>
        <topology evidence="1">Single-pass type II membrane protein</topology>
    </subcellularLocation>
</comment>
<feature type="non-terminal residue" evidence="13">
    <location>
        <position position="1"/>
    </location>
</feature>
<keyword evidence="7" id="KW-1133">Transmembrane helix</keyword>
<dbReference type="GO" id="GO:0009311">
    <property type="term" value="P:oligosaccharide metabolic process"/>
    <property type="evidence" value="ECO:0007669"/>
    <property type="project" value="InterPro"/>
</dbReference>
<keyword evidence="8" id="KW-0472">Membrane</keyword>
<dbReference type="InterPro" id="IPR004888">
    <property type="entry name" value="Glycoside_hydrolase_63"/>
</dbReference>
<sequence>EGRFEETFGLGRKGFPPPQRRFAQAALSDLLGGVGYFHGRSLVQSPLQERPVPAPDAALFTAGFHQLLLARWDPALSREVIAHWLDLMNAEGWIPREQILGEEARAK</sequence>
<comment type="similarity">
    <text evidence="2">Belongs to the glycosyl hydrolase 63 family.</text>
</comment>
<dbReference type="PANTHER" id="PTHR10412">
    <property type="entry name" value="MANNOSYL-OLIGOSACCHARIDE GLUCOSIDASE"/>
    <property type="match status" value="1"/>
</dbReference>
<proteinExistence type="inferred from homology"/>
<keyword evidence="3" id="KW-0812">Transmembrane</keyword>
<keyword evidence="9" id="KW-0325">Glycoprotein</keyword>
<evidence type="ECO:0000256" key="2">
    <source>
        <dbReference type="ARBA" id="ARBA00010833"/>
    </source>
</evidence>
<evidence type="ECO:0000256" key="8">
    <source>
        <dbReference type="ARBA" id="ARBA00023136"/>
    </source>
</evidence>
<accession>A0A7L4IC70</accession>
<gene>
    <name evidence="13" type="primary">Mogs</name>
    <name evidence="13" type="ORF">SCOUMB_R12903</name>
</gene>
<feature type="non-terminal residue" evidence="13">
    <location>
        <position position="107"/>
    </location>
</feature>
<keyword evidence="14" id="KW-1185">Reference proteome</keyword>
<dbReference type="Proteomes" id="UP000539032">
    <property type="component" value="Unassembled WGS sequence"/>
</dbReference>
<evidence type="ECO:0000256" key="7">
    <source>
        <dbReference type="ARBA" id="ARBA00022989"/>
    </source>
</evidence>
<dbReference type="InterPro" id="IPR031335">
    <property type="entry name" value="Glyco_hydro_63_C"/>
</dbReference>
<evidence type="ECO:0000256" key="6">
    <source>
        <dbReference type="ARBA" id="ARBA00022968"/>
    </source>
</evidence>
<evidence type="ECO:0000256" key="11">
    <source>
        <dbReference type="ARBA" id="ARBA00038888"/>
    </source>
</evidence>
<protein>
    <recommendedName>
        <fullName evidence="11">mannosyl-oligosaccharide glucosidase</fullName>
        <ecNumber evidence="11">3.2.1.106</ecNumber>
    </recommendedName>
</protein>
<dbReference type="GO" id="GO:0005789">
    <property type="term" value="C:endoplasmic reticulum membrane"/>
    <property type="evidence" value="ECO:0007669"/>
    <property type="project" value="UniProtKB-SubCell"/>
</dbReference>
<dbReference type="SUPFAM" id="SSF48208">
    <property type="entry name" value="Six-hairpin glycosidases"/>
    <property type="match status" value="1"/>
</dbReference>
<dbReference type="GO" id="GO:0006487">
    <property type="term" value="P:protein N-linked glycosylation"/>
    <property type="evidence" value="ECO:0007669"/>
    <property type="project" value="TreeGrafter"/>
</dbReference>
<dbReference type="GO" id="GO:0004573">
    <property type="term" value="F:Glc3Man9GlcNAc2 oligosaccharide glucosidase activity"/>
    <property type="evidence" value="ECO:0007669"/>
    <property type="project" value="UniProtKB-EC"/>
</dbReference>
<evidence type="ECO:0000313" key="14">
    <source>
        <dbReference type="Proteomes" id="UP000539032"/>
    </source>
</evidence>
<comment type="caution">
    <text evidence="13">The sequence shown here is derived from an EMBL/GenBank/DDBJ whole genome shotgun (WGS) entry which is preliminary data.</text>
</comment>
<dbReference type="InterPro" id="IPR008928">
    <property type="entry name" value="6-hairpin_glycosidase_sf"/>
</dbReference>
<evidence type="ECO:0000259" key="12">
    <source>
        <dbReference type="Pfam" id="PF03200"/>
    </source>
</evidence>
<evidence type="ECO:0000256" key="4">
    <source>
        <dbReference type="ARBA" id="ARBA00022801"/>
    </source>
</evidence>
<dbReference type="Gene3D" id="1.50.10.10">
    <property type="match status" value="1"/>
</dbReference>
<dbReference type="InterPro" id="IPR012341">
    <property type="entry name" value="6hp_glycosidase-like_sf"/>
</dbReference>
<organism evidence="13 14">
    <name type="scientific">Scopus umbretta</name>
    <name type="common">Hammerkop</name>
    <dbReference type="NCBI Taxonomy" id="33581"/>
    <lineage>
        <taxon>Eukaryota</taxon>
        <taxon>Metazoa</taxon>
        <taxon>Chordata</taxon>
        <taxon>Craniata</taxon>
        <taxon>Vertebrata</taxon>
        <taxon>Euteleostomi</taxon>
        <taxon>Archelosauria</taxon>
        <taxon>Archosauria</taxon>
        <taxon>Dinosauria</taxon>
        <taxon>Saurischia</taxon>
        <taxon>Theropoda</taxon>
        <taxon>Coelurosauria</taxon>
        <taxon>Aves</taxon>
        <taxon>Neognathae</taxon>
        <taxon>Neoaves</taxon>
        <taxon>Aequornithes</taxon>
        <taxon>Pelecaniformes</taxon>
        <taxon>Scopidae</taxon>
        <taxon>Scopus</taxon>
    </lineage>
</organism>
<keyword evidence="4" id="KW-0378">Hydrolase</keyword>
<evidence type="ECO:0000256" key="10">
    <source>
        <dbReference type="ARBA" id="ARBA00023295"/>
    </source>
</evidence>
<evidence type="ECO:0000256" key="9">
    <source>
        <dbReference type="ARBA" id="ARBA00023180"/>
    </source>
</evidence>
<dbReference type="AlphaFoldDB" id="A0A7L4IC70"/>
<name>A0A7L4IC70_SCOUM</name>
<evidence type="ECO:0000313" key="13">
    <source>
        <dbReference type="EMBL" id="NXX62561.1"/>
    </source>
</evidence>
<keyword evidence="10" id="KW-0326">Glycosidase</keyword>
<keyword evidence="6" id="KW-0735">Signal-anchor</keyword>
<evidence type="ECO:0000256" key="1">
    <source>
        <dbReference type="ARBA" id="ARBA00004648"/>
    </source>
</evidence>
<dbReference type="PANTHER" id="PTHR10412:SF11">
    <property type="entry name" value="MANNOSYL-OLIGOSACCHARIDE GLUCOSIDASE"/>
    <property type="match status" value="1"/>
</dbReference>
<dbReference type="EC" id="3.2.1.106" evidence="11"/>
<dbReference type="EMBL" id="VZTL01071287">
    <property type="protein sequence ID" value="NXX62561.1"/>
    <property type="molecule type" value="Genomic_DNA"/>
</dbReference>
<dbReference type="Pfam" id="PF03200">
    <property type="entry name" value="Glyco_hydro_63"/>
    <property type="match status" value="1"/>
</dbReference>
<feature type="domain" description="Glycosyl hydrolase family 63 C-terminal" evidence="12">
    <location>
        <begin position="2"/>
        <end position="107"/>
    </location>
</feature>
<keyword evidence="5" id="KW-0256">Endoplasmic reticulum</keyword>
<evidence type="ECO:0000256" key="5">
    <source>
        <dbReference type="ARBA" id="ARBA00022824"/>
    </source>
</evidence>
<dbReference type="OrthoDB" id="410058at2759"/>
<evidence type="ECO:0000256" key="3">
    <source>
        <dbReference type="ARBA" id="ARBA00022692"/>
    </source>
</evidence>
<reference evidence="13 14" key="1">
    <citation type="submission" date="2020-02" db="EMBL/GenBank/DDBJ databases">
        <title>Bird 10,000 Genomes (B10K) Project - Family phase.</title>
        <authorList>
            <person name="Zhang G."/>
        </authorList>
    </citation>
    <scope>NUCLEOTIDE SEQUENCE [LARGE SCALE GENOMIC DNA]</scope>
    <source>
        <strain evidence="13">B10K-DU-002-70</strain>
        <tissue evidence="13">Muscle</tissue>
    </source>
</reference>